<evidence type="ECO:0000256" key="1">
    <source>
        <dbReference type="ARBA" id="ARBA00004141"/>
    </source>
</evidence>
<dbReference type="GO" id="GO:0051999">
    <property type="term" value="P:mannosyl-inositol phosphorylceramide biosynthetic process"/>
    <property type="evidence" value="ECO:0007669"/>
    <property type="project" value="TreeGrafter"/>
</dbReference>
<accession>A0A7D9H7G0</accession>
<evidence type="ECO:0000256" key="4">
    <source>
        <dbReference type="ARBA" id="ARBA00022692"/>
    </source>
</evidence>
<evidence type="ECO:0000256" key="8">
    <source>
        <dbReference type="ARBA" id="ARBA00066893"/>
    </source>
</evidence>
<dbReference type="GO" id="GO:0103064">
    <property type="term" value="F:inositol phosphorylceramide mannosyltransferase activity"/>
    <property type="evidence" value="ECO:0007669"/>
    <property type="project" value="UniProtKB-EC"/>
</dbReference>
<dbReference type="InterPro" id="IPR051706">
    <property type="entry name" value="Glycosyltransferase_domain"/>
</dbReference>
<dbReference type="Proteomes" id="UP000478008">
    <property type="component" value="Unassembled WGS sequence"/>
</dbReference>
<proteinExistence type="inferred from homology"/>
<keyword evidence="5 9" id="KW-1133">Transmembrane helix</keyword>
<evidence type="ECO:0000256" key="7">
    <source>
        <dbReference type="ARBA" id="ARBA00052145"/>
    </source>
</evidence>
<keyword evidence="6 9" id="KW-0472">Membrane</keyword>
<dbReference type="FunFam" id="3.90.550.20:FF:000001">
    <property type="entry name" value="MIPC synthase subunit (SurA)"/>
    <property type="match status" value="1"/>
</dbReference>
<dbReference type="Pfam" id="PF04488">
    <property type="entry name" value="Gly_transf_sug"/>
    <property type="match status" value="1"/>
</dbReference>
<dbReference type="Gene3D" id="3.90.550.20">
    <property type="match status" value="1"/>
</dbReference>
<dbReference type="GO" id="GO:0016020">
    <property type="term" value="C:membrane"/>
    <property type="evidence" value="ECO:0007669"/>
    <property type="project" value="UniProtKB-SubCell"/>
</dbReference>
<comment type="catalytic activity">
    <reaction evidence="7">
        <text>a 1D-myo-inositol-1-phospho-N-[(R)-2-hydroxy-very-long-chain fatty acyl]-(R)-4-hydroxysphingoid base + GDP-alpha-D-mannose = an alpha-D-mannosyl-(1&lt;-&gt;6)-1D-myo-inositol-1-phospho-N-[(R)-2-hydroxy-very-long-chain fatty acyl]-(R)-4-hydroxysphingoid base + GDP + H(+)</text>
        <dbReference type="Rhea" id="RHEA:64596"/>
        <dbReference type="ChEBI" id="CHEBI:15378"/>
        <dbReference type="ChEBI" id="CHEBI:57527"/>
        <dbReference type="ChEBI" id="CHEBI:58189"/>
        <dbReference type="ChEBI" id="CHEBI:155885"/>
        <dbReference type="ChEBI" id="CHEBI:155926"/>
        <dbReference type="EC" id="2.4.1.370"/>
    </reaction>
    <physiologicalReaction direction="left-to-right" evidence="7">
        <dbReference type="Rhea" id="RHEA:64597"/>
    </physiologicalReaction>
</comment>
<dbReference type="PANTHER" id="PTHR32385:SF20">
    <property type="entry name" value="MANNOSYL PHOSPHORYLINOSITOL CERAMIDE SYNTHASE CSH1-RELATED"/>
    <property type="match status" value="1"/>
</dbReference>
<feature type="transmembrane region" description="Helical" evidence="9">
    <location>
        <begin position="270"/>
        <end position="290"/>
    </location>
</feature>
<evidence type="ECO:0000256" key="6">
    <source>
        <dbReference type="ARBA" id="ARBA00023136"/>
    </source>
</evidence>
<organism evidence="10 11">
    <name type="scientific">Dekkera bruxellensis</name>
    <name type="common">Brettanomyces custersii</name>
    <dbReference type="NCBI Taxonomy" id="5007"/>
    <lineage>
        <taxon>Eukaryota</taxon>
        <taxon>Fungi</taxon>
        <taxon>Dikarya</taxon>
        <taxon>Ascomycota</taxon>
        <taxon>Saccharomycotina</taxon>
        <taxon>Pichiomycetes</taxon>
        <taxon>Pichiales</taxon>
        <taxon>Pichiaceae</taxon>
        <taxon>Brettanomyces</taxon>
    </lineage>
</organism>
<dbReference type="GO" id="GO:0006676">
    <property type="term" value="P:mannosyl diphosphorylinositol ceramide metabolic process"/>
    <property type="evidence" value="ECO:0007669"/>
    <property type="project" value="UniProtKB-ARBA"/>
</dbReference>
<dbReference type="GO" id="GO:0031501">
    <property type="term" value="C:mannosyltransferase complex"/>
    <property type="evidence" value="ECO:0007669"/>
    <property type="project" value="UniProtKB-ARBA"/>
</dbReference>
<sequence>MRTSIKVIIWAHVLLLLFLIYCTVDLMTLPLQKWHRHVFTSEDLNPSKDSPQKPMIIPKIIHQTYKDENIPDIWKDGQKACQDLHPDYKYILWTDDKARDFISKEYPWFLKTWDGYRYPIERADAIRYFALAHYGGVYIDLDDGCQRKLDPLLTVPAFVRETTPNGVSNDVMGAVPGHPFFVKVFNNLQKYNRNWIVPYITIMFSTGPLFLSVIMEHYNWGRVPDDASVTVLLPADYSGKADSFFKIAQGSSWHLGDAQLIQAMGRHIPFTVFCGFVIAGLIFLMEWYIYLFCVRTNFRRVFDYLISKIRPVRGYRGRPRKDSNILANPLLGKNESMV</sequence>
<evidence type="ECO:0000256" key="9">
    <source>
        <dbReference type="SAM" id="Phobius"/>
    </source>
</evidence>
<gene>
    <name evidence="10" type="primary">SUR1</name>
    <name evidence="10" type="ORF">DEBR0S8_00474G</name>
</gene>
<evidence type="ECO:0000256" key="2">
    <source>
        <dbReference type="ARBA" id="ARBA00009003"/>
    </source>
</evidence>
<keyword evidence="3" id="KW-0808">Transferase</keyword>
<comment type="similarity">
    <text evidence="2">Belongs to the glycosyltransferase 32 family.</text>
</comment>
<dbReference type="PANTHER" id="PTHR32385">
    <property type="entry name" value="MANNOSYL PHOSPHORYLINOSITOL CERAMIDE SYNTHASE"/>
    <property type="match status" value="1"/>
</dbReference>
<feature type="transmembrane region" description="Helical" evidence="9">
    <location>
        <begin position="195"/>
        <end position="214"/>
    </location>
</feature>
<dbReference type="EC" id="2.4.1.370" evidence="8"/>
<keyword evidence="11" id="KW-1185">Reference proteome</keyword>
<protein>
    <recommendedName>
        <fullName evidence="8">inositol phosphorylceramide mannosyltransferase</fullName>
        <ecNumber evidence="8">2.4.1.370</ecNumber>
    </recommendedName>
</protein>
<comment type="subcellular location">
    <subcellularLocation>
        <location evidence="1">Membrane</location>
        <topology evidence="1">Multi-pass membrane protein</topology>
    </subcellularLocation>
</comment>
<evidence type="ECO:0000313" key="11">
    <source>
        <dbReference type="Proteomes" id="UP000478008"/>
    </source>
</evidence>
<evidence type="ECO:0000256" key="5">
    <source>
        <dbReference type="ARBA" id="ARBA00022989"/>
    </source>
</evidence>
<dbReference type="EMBL" id="CABFWN010000008">
    <property type="protein sequence ID" value="VUG20385.1"/>
    <property type="molecule type" value="Genomic_DNA"/>
</dbReference>
<dbReference type="InterPro" id="IPR029044">
    <property type="entry name" value="Nucleotide-diphossugar_trans"/>
</dbReference>
<reference evidence="10 11" key="1">
    <citation type="submission" date="2019-07" db="EMBL/GenBank/DDBJ databases">
        <authorList>
            <person name="Friedrich A."/>
            <person name="Schacherer J."/>
        </authorList>
    </citation>
    <scope>NUCLEOTIDE SEQUENCE [LARGE SCALE GENOMIC DNA]</scope>
</reference>
<evidence type="ECO:0000256" key="3">
    <source>
        <dbReference type="ARBA" id="ARBA00022679"/>
    </source>
</evidence>
<dbReference type="SUPFAM" id="SSF53448">
    <property type="entry name" value="Nucleotide-diphospho-sugar transferases"/>
    <property type="match status" value="1"/>
</dbReference>
<name>A0A7D9H7G0_DEKBR</name>
<evidence type="ECO:0000313" key="10">
    <source>
        <dbReference type="EMBL" id="VUG20385.1"/>
    </source>
</evidence>
<keyword evidence="4 9" id="KW-0812">Transmembrane</keyword>
<dbReference type="InterPro" id="IPR007577">
    <property type="entry name" value="GlycoTrfase_DXD_sugar-bd_CS"/>
</dbReference>
<dbReference type="AlphaFoldDB" id="A0A7D9H7G0"/>